<sequence>MSDVPQRPRIRPATSDDWHKGSGESAGQTPSYGNEADRSSADFDNSTYYEYLERHTGEQSISKARSGDVFAPAGRSPFDDAYSAGPYQYVNSQQSQRPAGSGTGNGVGGSVPNGAQTPPPQFPPAVQNDSSSGNGLKIAVVIIAILMVLALVGFFGIRWLAPSSGTVPVDVGSSEPASPSPSPSDDLVQPTKSPEDQLDAYTEEGTEKAAGLEGEWVTQVSAKNVGLKADGKTWSAQDILNEYEANKVKYPGAILIHSGDWASYKDGSYWVTVVDTGYSDPEQALDQCRSWGLDRNHCIAKRLVKDGRPKDNSAYLDG</sequence>
<keyword evidence="4" id="KW-1185">Reference proteome</keyword>
<evidence type="ECO:0000313" key="3">
    <source>
        <dbReference type="EMBL" id="SMX95013.1"/>
    </source>
</evidence>
<evidence type="ECO:0000313" key="4">
    <source>
        <dbReference type="Proteomes" id="UP000234382"/>
    </source>
</evidence>
<feature type="region of interest" description="Disordered" evidence="1">
    <location>
        <begin position="91"/>
        <end position="131"/>
    </location>
</feature>
<keyword evidence="2" id="KW-0472">Membrane</keyword>
<accession>A0A2H1K5L4</accession>
<feature type="region of interest" description="Disordered" evidence="1">
    <location>
        <begin position="1"/>
        <end position="41"/>
    </location>
</feature>
<feature type="transmembrane region" description="Helical" evidence="2">
    <location>
        <begin position="138"/>
        <end position="161"/>
    </location>
</feature>
<dbReference type="EMBL" id="FXYX01000023">
    <property type="protein sequence ID" value="SMX95013.1"/>
    <property type="molecule type" value="Genomic_DNA"/>
</dbReference>
<dbReference type="RefSeq" id="WP_101547008.1">
    <property type="nucleotide sequence ID" value="NZ_FXYX01000023.1"/>
</dbReference>
<proteinExistence type="predicted"/>
<evidence type="ECO:0000256" key="1">
    <source>
        <dbReference type="SAM" id="MobiDB-lite"/>
    </source>
</evidence>
<gene>
    <name evidence="3" type="ORF">BI49514_02707</name>
</gene>
<feature type="region of interest" description="Disordered" evidence="1">
    <location>
        <begin position="166"/>
        <end position="194"/>
    </location>
</feature>
<organism evidence="3 4">
    <name type="scientific">Brevibacterium iodinum ATCC 49514</name>
    <dbReference type="NCBI Taxonomy" id="1255616"/>
    <lineage>
        <taxon>Bacteria</taxon>
        <taxon>Bacillati</taxon>
        <taxon>Actinomycetota</taxon>
        <taxon>Actinomycetes</taxon>
        <taxon>Micrococcales</taxon>
        <taxon>Brevibacteriaceae</taxon>
        <taxon>Brevibacterium</taxon>
    </lineage>
</organism>
<keyword evidence="2" id="KW-0812">Transmembrane</keyword>
<reference evidence="4" key="1">
    <citation type="submission" date="2017-03" db="EMBL/GenBank/DDBJ databases">
        <authorList>
            <person name="Monnet C."/>
        </authorList>
    </citation>
    <scope>NUCLEOTIDE SEQUENCE [LARGE SCALE GENOMIC DNA]</scope>
    <source>
        <strain evidence="4">ATCC 49514</strain>
    </source>
</reference>
<evidence type="ECO:0008006" key="5">
    <source>
        <dbReference type="Google" id="ProtNLM"/>
    </source>
</evidence>
<keyword evidence="2" id="KW-1133">Transmembrane helix</keyword>
<name>A0A2H1K5L4_9MICO</name>
<feature type="region of interest" description="Disordered" evidence="1">
    <location>
        <begin position="55"/>
        <end position="77"/>
    </location>
</feature>
<dbReference type="AlphaFoldDB" id="A0A2H1K5L4"/>
<evidence type="ECO:0000256" key="2">
    <source>
        <dbReference type="SAM" id="Phobius"/>
    </source>
</evidence>
<feature type="compositionally biased region" description="Gly residues" evidence="1">
    <location>
        <begin position="101"/>
        <end position="111"/>
    </location>
</feature>
<protein>
    <recommendedName>
        <fullName evidence="5">Protein kinase</fullName>
    </recommendedName>
</protein>
<dbReference type="Proteomes" id="UP000234382">
    <property type="component" value="Unassembled WGS sequence"/>
</dbReference>